<dbReference type="Proteomes" id="UP000770661">
    <property type="component" value="Unassembled WGS sequence"/>
</dbReference>
<keyword evidence="2" id="KW-1185">Reference proteome</keyword>
<gene>
    <name evidence="1" type="ORF">GWK47_037642</name>
</gene>
<organism evidence="1 2">
    <name type="scientific">Chionoecetes opilio</name>
    <name type="common">Atlantic snow crab</name>
    <name type="synonym">Cancer opilio</name>
    <dbReference type="NCBI Taxonomy" id="41210"/>
    <lineage>
        <taxon>Eukaryota</taxon>
        <taxon>Metazoa</taxon>
        <taxon>Ecdysozoa</taxon>
        <taxon>Arthropoda</taxon>
        <taxon>Crustacea</taxon>
        <taxon>Multicrustacea</taxon>
        <taxon>Malacostraca</taxon>
        <taxon>Eumalacostraca</taxon>
        <taxon>Eucarida</taxon>
        <taxon>Decapoda</taxon>
        <taxon>Pleocyemata</taxon>
        <taxon>Brachyura</taxon>
        <taxon>Eubrachyura</taxon>
        <taxon>Majoidea</taxon>
        <taxon>Majidae</taxon>
        <taxon>Chionoecetes</taxon>
    </lineage>
</organism>
<evidence type="ECO:0000313" key="1">
    <source>
        <dbReference type="EMBL" id="KAG0725919.1"/>
    </source>
</evidence>
<name>A0A8J4YLN7_CHIOP</name>
<reference evidence="1" key="1">
    <citation type="submission" date="2020-07" db="EMBL/GenBank/DDBJ databases">
        <title>The High-quality genome of the commercially important snow crab, Chionoecetes opilio.</title>
        <authorList>
            <person name="Jeong J.-H."/>
            <person name="Ryu S."/>
        </authorList>
    </citation>
    <scope>NUCLEOTIDE SEQUENCE</scope>
    <source>
        <strain evidence="1">MADBK_172401_WGS</strain>
        <tissue evidence="1">Digestive gland</tissue>
    </source>
</reference>
<sequence length="122" mass="14291">MAGVIAEGSVDQALRGKHYNRSIRCLRLMYEALMRRLILYSLCYGASVPEDVKCQLMQIYDNSKYGRWMVEYWLELSNLPEERTAYMRDGLFSQSITGKPYSCLPLDLWIEMTMIEDESWLA</sequence>
<dbReference type="AlphaFoldDB" id="A0A8J4YLN7"/>
<dbReference type="OrthoDB" id="10035704at2759"/>
<proteinExistence type="predicted"/>
<protein>
    <submittedName>
        <fullName evidence="1">Uncharacterized protein</fullName>
    </submittedName>
</protein>
<accession>A0A8J4YLN7</accession>
<dbReference type="PANTHER" id="PTHR47018:SF3">
    <property type="entry name" value="MYCBP-ASSOCIATED PROTEIN"/>
    <property type="match status" value="1"/>
</dbReference>
<dbReference type="EMBL" id="JACEEZ010005068">
    <property type="protein sequence ID" value="KAG0725919.1"/>
    <property type="molecule type" value="Genomic_DNA"/>
</dbReference>
<dbReference type="PANTHER" id="PTHR47018">
    <property type="entry name" value="CXC DOMAIN-CONTAINING PROTEIN-RELATED"/>
    <property type="match status" value="1"/>
</dbReference>
<comment type="caution">
    <text evidence="1">The sequence shown here is derived from an EMBL/GenBank/DDBJ whole genome shotgun (WGS) entry which is preliminary data.</text>
</comment>
<evidence type="ECO:0000313" key="2">
    <source>
        <dbReference type="Proteomes" id="UP000770661"/>
    </source>
</evidence>